<sequence>MVLSQKDSVKGQFSACSAQSTALVGGHRNKIPDRVETACLHIRLHLFYLINLRNHMLRFNISNWIISVFIL</sequence>
<keyword evidence="2" id="KW-1185">Reference proteome</keyword>
<name>A0ABU7ATL6_9TELE</name>
<comment type="caution">
    <text evidence="1">The sequence shown here is derived from an EMBL/GenBank/DDBJ whole genome shotgun (WGS) entry which is preliminary data.</text>
</comment>
<evidence type="ECO:0000313" key="2">
    <source>
        <dbReference type="Proteomes" id="UP001345963"/>
    </source>
</evidence>
<proteinExistence type="predicted"/>
<accession>A0ABU7ATL6</accession>
<protein>
    <submittedName>
        <fullName evidence="1">Uncharacterized protein</fullName>
    </submittedName>
</protein>
<reference evidence="1 2" key="1">
    <citation type="submission" date="2021-07" db="EMBL/GenBank/DDBJ databases">
        <authorList>
            <person name="Palmer J.M."/>
        </authorList>
    </citation>
    <scope>NUCLEOTIDE SEQUENCE [LARGE SCALE GENOMIC DNA]</scope>
    <source>
        <strain evidence="1 2">AT_MEX2019</strain>
        <tissue evidence="1">Muscle</tissue>
    </source>
</reference>
<organism evidence="1 2">
    <name type="scientific">Ataeniobius toweri</name>
    <dbReference type="NCBI Taxonomy" id="208326"/>
    <lineage>
        <taxon>Eukaryota</taxon>
        <taxon>Metazoa</taxon>
        <taxon>Chordata</taxon>
        <taxon>Craniata</taxon>
        <taxon>Vertebrata</taxon>
        <taxon>Euteleostomi</taxon>
        <taxon>Actinopterygii</taxon>
        <taxon>Neopterygii</taxon>
        <taxon>Teleostei</taxon>
        <taxon>Neoteleostei</taxon>
        <taxon>Acanthomorphata</taxon>
        <taxon>Ovalentaria</taxon>
        <taxon>Atherinomorphae</taxon>
        <taxon>Cyprinodontiformes</taxon>
        <taxon>Goodeidae</taxon>
        <taxon>Ataeniobius</taxon>
    </lineage>
</organism>
<dbReference type="Proteomes" id="UP001345963">
    <property type="component" value="Unassembled WGS sequence"/>
</dbReference>
<evidence type="ECO:0000313" key="1">
    <source>
        <dbReference type="EMBL" id="MED6241482.1"/>
    </source>
</evidence>
<gene>
    <name evidence="1" type="ORF">ATANTOWER_016057</name>
</gene>
<dbReference type="EMBL" id="JAHUTI010029836">
    <property type="protein sequence ID" value="MED6241482.1"/>
    <property type="molecule type" value="Genomic_DNA"/>
</dbReference>